<organism evidence="2 3">
    <name type="scientific">Pseudomonas gregormendelii</name>
    <dbReference type="NCBI Taxonomy" id="1628277"/>
    <lineage>
        <taxon>Bacteria</taxon>
        <taxon>Pseudomonadati</taxon>
        <taxon>Pseudomonadota</taxon>
        <taxon>Gammaproteobacteria</taxon>
        <taxon>Pseudomonadales</taxon>
        <taxon>Pseudomonadaceae</taxon>
        <taxon>Pseudomonas</taxon>
    </lineage>
</organism>
<feature type="region of interest" description="Disordered" evidence="1">
    <location>
        <begin position="1"/>
        <end position="26"/>
    </location>
</feature>
<gene>
    <name evidence="2" type="ORF">IMW75_24615</name>
</gene>
<feature type="region of interest" description="Disordered" evidence="1">
    <location>
        <begin position="252"/>
        <end position="287"/>
    </location>
</feature>
<protein>
    <submittedName>
        <fullName evidence="2">Uncharacterized protein</fullName>
    </submittedName>
</protein>
<dbReference type="RefSeq" id="WP_205894006.1">
    <property type="nucleotide sequence ID" value="NZ_JADEVO010000053.1"/>
</dbReference>
<proteinExistence type="predicted"/>
<dbReference type="Proteomes" id="UP000772591">
    <property type="component" value="Unassembled WGS sequence"/>
</dbReference>
<feature type="compositionally biased region" description="Basic and acidic residues" evidence="1">
    <location>
        <begin position="387"/>
        <end position="397"/>
    </location>
</feature>
<evidence type="ECO:0000313" key="2">
    <source>
        <dbReference type="EMBL" id="MBN3968442.1"/>
    </source>
</evidence>
<comment type="caution">
    <text evidence="2">The sequence shown here is derived from an EMBL/GenBank/DDBJ whole genome shotgun (WGS) entry which is preliminary data.</text>
</comment>
<feature type="non-terminal residue" evidence="2">
    <location>
        <position position="449"/>
    </location>
</feature>
<evidence type="ECO:0000256" key="1">
    <source>
        <dbReference type="SAM" id="MobiDB-lite"/>
    </source>
</evidence>
<evidence type="ECO:0000313" key="3">
    <source>
        <dbReference type="Proteomes" id="UP000772591"/>
    </source>
</evidence>
<sequence>MRSDMTSVHQTSPIQKTSSNDSRSERPIACELKGIDNSGLSLEKIADTTTIYTRKQARSDIQNKALRQYVTEKDSVNIRKSASQGTMVFHRGPDCTFLIVRAVALEALRQTPGVSSDSDFKKADSTLQTLFDGAKHPCPDKSLCNKTAKDVTTLINGLIEKYPAVFNCAKERNQRDYLCNGIPKSVEHRYRGKLPIEQATAFSSAGDASVADRSALDHQLDFFVGGATADDLYDYIDGDLAKLEMGRHLMEDASAKKPSRSTSVEVGVSGRDKADRGASSGNSQVVTNNIGHVDTSAAFPQVMKLAVDGILQVMADKDRITDDKDRIIADKDRKIEDALRQEIALLKELLRVRNLDSPSALNTRGLGVDTSVVATIDSPESAMQPVERTHPQQRDDNDPVVIVQTSGSGSHAVAEQPSDEALDGIVAREQNGVSVSNEDRENIPPPPPP</sequence>
<accession>A0ABS3AMN4</accession>
<keyword evidence="3" id="KW-1185">Reference proteome</keyword>
<feature type="compositionally biased region" description="Polar residues" evidence="1">
    <location>
        <begin position="1"/>
        <end position="21"/>
    </location>
</feature>
<name>A0ABS3AMN4_9PSED</name>
<feature type="region of interest" description="Disordered" evidence="1">
    <location>
        <begin position="378"/>
        <end position="449"/>
    </location>
</feature>
<reference evidence="2 3" key="1">
    <citation type="journal article" date="2021" name="Int. J. Syst. Evol. Microbiol.">
        <title>Pseudomonas piscium sp. nov., Pseudomonas pisciculturae sp. nov., Pseudomonas mucoides sp. nov. and Pseudomonas neuropathica sp. nov. isolated from rainbow trout.</title>
        <authorList>
            <person name="Duman M."/>
            <person name="Mulet M."/>
            <person name="Altun S."/>
            <person name="Saticioglu I.B."/>
            <person name="Gomila M."/>
            <person name="Lalucat J."/>
            <person name="Garcia-Valdes E."/>
        </authorList>
    </citation>
    <scope>NUCLEOTIDE SEQUENCE [LARGE SCALE GENOMIC DNA]</scope>
    <source>
        <strain evidence="2 3">LMG 28632</strain>
    </source>
</reference>
<dbReference type="EMBL" id="JADEVO010000053">
    <property type="protein sequence ID" value="MBN3968442.1"/>
    <property type="molecule type" value="Genomic_DNA"/>
</dbReference>